<sequence length="261" mass="29035">MHSIAVTLLFLFLSCTCLSVICSAGCSNRTNFDRLTTKVLHCIDPRFILPDLPGIADPQACSFRCAQEPSCLAFAILTAPARCRRFNFGAFSRRVRSVKSCQSRPAEVFVRRLAGVAQPGGLCGRGFGSDFFGTKFKLVKSHYTWDGAYTHCLSLGGLSRLAELVDRAHMDHAVTIGNYPWDDQAWLNAYQPPGSVEPDQGWVWLGSGLPVNMSRSLWESDDPDNDVNQNRIVLEKSRAEFNDKEERADNFVLCQCVSPFD</sequence>
<dbReference type="AlphaFoldDB" id="A0A267EP21"/>
<reference evidence="3 4" key="1">
    <citation type="submission" date="2017-06" db="EMBL/GenBank/DDBJ databases">
        <title>A platform for efficient transgenesis in Macrostomum lignano, a flatworm model organism for stem cell research.</title>
        <authorList>
            <person name="Berezikov E."/>
        </authorList>
    </citation>
    <scope>NUCLEOTIDE SEQUENCE [LARGE SCALE GENOMIC DNA]</scope>
    <source>
        <strain evidence="3">DV1</strain>
        <tissue evidence="3">Whole organism</tissue>
    </source>
</reference>
<dbReference type="EMBL" id="NIVC01001858">
    <property type="protein sequence ID" value="PAA63283.1"/>
    <property type="molecule type" value="Genomic_DNA"/>
</dbReference>
<dbReference type="Gene3D" id="3.10.100.10">
    <property type="entry name" value="Mannose-Binding Protein A, subunit A"/>
    <property type="match status" value="1"/>
</dbReference>
<comment type="caution">
    <text evidence="3">The sequence shown here is derived from an EMBL/GenBank/DDBJ whole genome shotgun (WGS) entry which is preliminary data.</text>
</comment>
<name>A0A267EP21_9PLAT</name>
<dbReference type="SUPFAM" id="SSF56436">
    <property type="entry name" value="C-type lectin-like"/>
    <property type="match status" value="1"/>
</dbReference>
<dbReference type="InterPro" id="IPR016186">
    <property type="entry name" value="C-type_lectin-like/link_sf"/>
</dbReference>
<dbReference type="InterPro" id="IPR016187">
    <property type="entry name" value="CTDL_fold"/>
</dbReference>
<dbReference type="CDD" id="cd00037">
    <property type="entry name" value="CLECT"/>
    <property type="match status" value="1"/>
</dbReference>
<evidence type="ECO:0000256" key="1">
    <source>
        <dbReference type="SAM" id="SignalP"/>
    </source>
</evidence>
<evidence type="ECO:0000313" key="3">
    <source>
        <dbReference type="EMBL" id="PAA63283.1"/>
    </source>
</evidence>
<dbReference type="InterPro" id="IPR001304">
    <property type="entry name" value="C-type_lectin-like"/>
</dbReference>
<organism evidence="3 4">
    <name type="scientific">Macrostomum lignano</name>
    <dbReference type="NCBI Taxonomy" id="282301"/>
    <lineage>
        <taxon>Eukaryota</taxon>
        <taxon>Metazoa</taxon>
        <taxon>Spiralia</taxon>
        <taxon>Lophotrochozoa</taxon>
        <taxon>Platyhelminthes</taxon>
        <taxon>Rhabditophora</taxon>
        <taxon>Macrostomorpha</taxon>
        <taxon>Macrostomida</taxon>
        <taxon>Macrostomidae</taxon>
        <taxon>Macrostomum</taxon>
    </lineage>
</organism>
<gene>
    <name evidence="3" type="ORF">BOX15_Mlig021632g1</name>
</gene>
<dbReference type="Proteomes" id="UP000215902">
    <property type="component" value="Unassembled WGS sequence"/>
</dbReference>
<feature type="domain" description="C-type lectin" evidence="2">
    <location>
        <begin position="131"/>
        <end position="255"/>
    </location>
</feature>
<accession>A0A267EP21</accession>
<proteinExistence type="predicted"/>
<keyword evidence="4" id="KW-1185">Reference proteome</keyword>
<evidence type="ECO:0000259" key="2">
    <source>
        <dbReference type="PROSITE" id="PS50041"/>
    </source>
</evidence>
<protein>
    <recommendedName>
        <fullName evidence="2">C-type lectin domain-containing protein</fullName>
    </recommendedName>
</protein>
<evidence type="ECO:0000313" key="4">
    <source>
        <dbReference type="Proteomes" id="UP000215902"/>
    </source>
</evidence>
<keyword evidence="1" id="KW-0732">Signal</keyword>
<feature type="signal peptide" evidence="1">
    <location>
        <begin position="1"/>
        <end position="19"/>
    </location>
</feature>
<feature type="chain" id="PRO_5013102854" description="C-type lectin domain-containing protein" evidence="1">
    <location>
        <begin position="20"/>
        <end position="261"/>
    </location>
</feature>
<dbReference type="PROSITE" id="PS50041">
    <property type="entry name" value="C_TYPE_LECTIN_2"/>
    <property type="match status" value="1"/>
</dbReference>